<feature type="binding site" evidence="13">
    <location>
        <position position="452"/>
    </location>
    <ligand>
        <name>IMP</name>
        <dbReference type="ChEBI" id="CHEBI:58053"/>
    </ligand>
</feature>
<sequence>MTATTSSTSQLASSTLGAPASAAPPSLEEKFGFVGLTYDDILLLPGETDVIPSEADTATRLTRELSIAIPLLSAAMDTVTEARMAIAMARQGGIGILHRNLPIEAQAAQVDVVKRSESGMITDPLTVGPDVSLAELDALCGQYRVSGLPVVEPDGTLVGIITNRDLRFVPRDTFATTLVREVMTACPLVTGHVGISRRDAQALLAKHRVEKLPLVDDAGRLRGLITVKDFVKSEQYPDASKDGAGRLLVGAAVGFFGDAWQRATALVEAGADVLVVDTANGHARLMLDMVRRLKSDPATRDVQIIGGNIATRAGAAALVEAGVDAVKVGVGPGSICTTRVVAGVGVPQVTAIFEASLACKPAGVPVIGDGGLQFSGDIAKALVAGADSVMLGGLLAGTDESPGDLVLMNGKQYKRYRGMASLGAMQSRGDRRSFSKDRYFQGDVSDDDVITEGIEGQVPYRGGLAAVVHQLVGGLHQSMFYVGARTIPDLQERGKFVRITPAGLKESHPHDVQMVADSPNYSRR</sequence>
<evidence type="ECO:0000259" key="21">
    <source>
        <dbReference type="PROSITE" id="PS51371"/>
    </source>
</evidence>
<evidence type="ECO:0000256" key="1">
    <source>
        <dbReference type="ARBA" id="ARBA00001958"/>
    </source>
</evidence>
<evidence type="ECO:0000256" key="8">
    <source>
        <dbReference type="ARBA" id="ARBA00022958"/>
    </source>
</evidence>
<comment type="caution">
    <text evidence="13">Lacks conserved residue(s) required for the propagation of feature annotation.</text>
</comment>
<dbReference type="EC" id="1.1.1.205" evidence="13 19"/>
<proteinExistence type="inferred from homology"/>
<dbReference type="PIRSF" id="PIRSF000130">
    <property type="entry name" value="IMPDH"/>
    <property type="match status" value="1"/>
</dbReference>
<accession>A0A3N2DC73</accession>
<reference evidence="22 23" key="1">
    <citation type="submission" date="2018-11" db="EMBL/GenBank/DDBJ databases">
        <title>Sequencing the genomes of 1000 actinobacteria strains.</title>
        <authorList>
            <person name="Klenk H.-P."/>
        </authorList>
    </citation>
    <scope>NUCLEOTIDE SEQUENCE [LARGE SCALE GENOMIC DNA]</scope>
    <source>
        <strain evidence="22 23">DSM 13521</strain>
    </source>
</reference>
<gene>
    <name evidence="13" type="primary">guaB</name>
    <name evidence="22" type="ORF">EDD28_1997</name>
</gene>
<name>A0A3N2DC73_9MICO</name>
<comment type="similarity">
    <text evidence="2 13 18">Belongs to the IMPDH/GMPR family.</text>
</comment>
<comment type="catalytic activity">
    <reaction evidence="12 13 19">
        <text>IMP + NAD(+) + H2O = XMP + NADH + H(+)</text>
        <dbReference type="Rhea" id="RHEA:11708"/>
        <dbReference type="ChEBI" id="CHEBI:15377"/>
        <dbReference type="ChEBI" id="CHEBI:15378"/>
        <dbReference type="ChEBI" id="CHEBI:57464"/>
        <dbReference type="ChEBI" id="CHEBI:57540"/>
        <dbReference type="ChEBI" id="CHEBI:57945"/>
        <dbReference type="ChEBI" id="CHEBI:58053"/>
        <dbReference type="EC" id="1.1.1.205"/>
    </reaction>
</comment>
<dbReference type="InterPro" id="IPR005990">
    <property type="entry name" value="IMP_DH"/>
</dbReference>
<dbReference type="InterPro" id="IPR046342">
    <property type="entry name" value="CBS_dom_sf"/>
</dbReference>
<dbReference type="RefSeq" id="WP_123739455.1">
    <property type="nucleotide sequence ID" value="NZ_RKHQ01000001.1"/>
</dbReference>
<dbReference type="PANTHER" id="PTHR11911">
    <property type="entry name" value="INOSINE-5-MONOPHOSPHATE DEHYDROGENASE RELATED"/>
    <property type="match status" value="1"/>
</dbReference>
<dbReference type="Pfam" id="PF00571">
    <property type="entry name" value="CBS"/>
    <property type="match status" value="2"/>
</dbReference>
<dbReference type="GO" id="GO:0000166">
    <property type="term" value="F:nucleotide binding"/>
    <property type="evidence" value="ECO:0007669"/>
    <property type="project" value="UniProtKB-UniRule"/>
</dbReference>
<feature type="binding site" evidence="13">
    <location>
        <begin position="369"/>
        <end position="371"/>
    </location>
    <ligand>
        <name>IMP</name>
        <dbReference type="ChEBI" id="CHEBI:58053"/>
    </ligand>
</feature>
<dbReference type="PROSITE" id="PS00487">
    <property type="entry name" value="IMP_DH_GMP_RED"/>
    <property type="match status" value="1"/>
</dbReference>
<dbReference type="HAMAP" id="MF_01964">
    <property type="entry name" value="IMPDH"/>
    <property type="match status" value="1"/>
</dbReference>
<dbReference type="PANTHER" id="PTHR11911:SF111">
    <property type="entry name" value="INOSINE-5'-MONOPHOSPHATE DEHYDROGENASE"/>
    <property type="match status" value="1"/>
</dbReference>
<feature type="binding site" evidence="13">
    <location>
        <position position="508"/>
    </location>
    <ligand>
        <name>K(+)</name>
        <dbReference type="ChEBI" id="CHEBI:29103"/>
        <note>ligand shared between two tetrameric partners</note>
    </ligand>
</feature>
<feature type="binding site" description="in other chain" evidence="13 16">
    <location>
        <position position="336"/>
    </location>
    <ligand>
        <name>K(+)</name>
        <dbReference type="ChEBI" id="CHEBI:29103"/>
        <note>ligand shared between two tetrameric partners</note>
    </ligand>
</feature>
<feature type="binding site" evidence="13">
    <location>
        <begin position="416"/>
        <end position="420"/>
    </location>
    <ligand>
        <name>IMP</name>
        <dbReference type="ChEBI" id="CHEBI:58053"/>
    </ligand>
</feature>
<comment type="subunit">
    <text evidence="3 13">Homotetramer.</text>
</comment>
<dbReference type="SMART" id="SM00116">
    <property type="entry name" value="CBS"/>
    <property type="match status" value="2"/>
</dbReference>
<feature type="binding site" evidence="13">
    <location>
        <position position="334"/>
    </location>
    <ligand>
        <name>IMP</name>
        <dbReference type="ChEBI" id="CHEBI:58053"/>
    </ligand>
</feature>
<comment type="function">
    <text evidence="13">Catalyzes the conversion of inosine 5'-phosphate (IMP) to xanthosine 5'-phosphate (XMP), the first committed and rate-limiting step in the de novo synthesis of guanine nucleotides, and therefore plays an important role in the regulation of cell growth.</text>
</comment>
<keyword evidence="4 13" id="KW-0479">Metal-binding</keyword>
<feature type="binding site" evidence="15">
    <location>
        <begin position="277"/>
        <end position="279"/>
    </location>
    <ligand>
        <name>NAD(+)</name>
        <dbReference type="ChEBI" id="CHEBI:57540"/>
    </ligand>
</feature>
<evidence type="ECO:0000256" key="5">
    <source>
        <dbReference type="ARBA" id="ARBA00022737"/>
    </source>
</evidence>
<dbReference type="OrthoDB" id="9805398at2"/>
<keyword evidence="9 13" id="KW-0560">Oxidoreductase</keyword>
<keyword evidence="7 13" id="KW-0658">Purine biosynthesis</keyword>
<keyword evidence="6 13" id="KW-0332">GMP biosynthesis</keyword>
<evidence type="ECO:0000313" key="23">
    <source>
        <dbReference type="Proteomes" id="UP000275356"/>
    </source>
</evidence>
<dbReference type="EMBL" id="RKHQ01000001">
    <property type="protein sequence ID" value="ROR97399.1"/>
    <property type="molecule type" value="Genomic_DNA"/>
</dbReference>
<evidence type="ECO:0000313" key="22">
    <source>
        <dbReference type="EMBL" id="ROR97399.1"/>
    </source>
</evidence>
<dbReference type="Pfam" id="PF00478">
    <property type="entry name" value="IMPDH"/>
    <property type="match status" value="1"/>
</dbReference>
<feature type="binding site" description="in other chain" evidence="13 16">
    <location>
        <position position="331"/>
    </location>
    <ligand>
        <name>K(+)</name>
        <dbReference type="ChEBI" id="CHEBI:29103"/>
        <note>ligand shared between two tetrameric partners</note>
    </ligand>
</feature>
<evidence type="ECO:0000256" key="15">
    <source>
        <dbReference type="PIRSR" id="PIRSR000130-3"/>
    </source>
</evidence>
<organism evidence="22 23">
    <name type="scientific">Salana multivorans</name>
    <dbReference type="NCBI Taxonomy" id="120377"/>
    <lineage>
        <taxon>Bacteria</taxon>
        <taxon>Bacillati</taxon>
        <taxon>Actinomycetota</taxon>
        <taxon>Actinomycetes</taxon>
        <taxon>Micrococcales</taxon>
        <taxon>Beutenbergiaceae</taxon>
        <taxon>Salana</taxon>
    </lineage>
</organism>
<dbReference type="SUPFAM" id="SSF54631">
    <property type="entry name" value="CBS-domain pair"/>
    <property type="match status" value="1"/>
</dbReference>
<dbReference type="GO" id="GO:0003938">
    <property type="term" value="F:IMP dehydrogenase activity"/>
    <property type="evidence" value="ECO:0007669"/>
    <property type="project" value="UniProtKB-UniRule"/>
</dbReference>
<keyword evidence="5" id="KW-0677">Repeat</keyword>
<feature type="binding site" evidence="13 15">
    <location>
        <begin position="329"/>
        <end position="331"/>
    </location>
    <ligand>
        <name>NAD(+)</name>
        <dbReference type="ChEBI" id="CHEBI:57540"/>
    </ligand>
</feature>
<feature type="binding site" description="in other chain" evidence="13 16">
    <location>
        <position position="333"/>
    </location>
    <ligand>
        <name>K(+)</name>
        <dbReference type="ChEBI" id="CHEBI:29103"/>
        <note>ligand shared between two tetrameric partners</note>
    </ligand>
</feature>
<keyword evidence="10 13" id="KW-0520">NAD</keyword>
<feature type="domain" description="CBS" evidence="21">
    <location>
        <begin position="183"/>
        <end position="240"/>
    </location>
</feature>
<evidence type="ECO:0000256" key="9">
    <source>
        <dbReference type="ARBA" id="ARBA00023002"/>
    </source>
</evidence>
<evidence type="ECO:0000256" key="4">
    <source>
        <dbReference type="ARBA" id="ARBA00022723"/>
    </source>
</evidence>
<dbReference type="AlphaFoldDB" id="A0A3N2DC73"/>
<evidence type="ECO:0000256" key="2">
    <source>
        <dbReference type="ARBA" id="ARBA00005502"/>
    </source>
</evidence>
<comment type="activity regulation">
    <text evidence="13">Mycophenolic acid (MPA) is a non-competitive inhibitor that prevents formation of the closed enzyme conformation by binding to the same site as the amobile flap. In contrast, mizoribine monophosphate (MZP) is a competitive inhibitor that induces the closed conformation. MPA is a potent inhibitor of mammalian IMPDHs but a poor inhibitor of the bacterial enzymes. MZP is a more potent inhibitor of bacterial IMPDH.</text>
</comment>
<dbReference type="UniPathway" id="UPA00601">
    <property type="reaction ID" value="UER00295"/>
</dbReference>
<dbReference type="CDD" id="cd04601">
    <property type="entry name" value="CBS_pair_IMPDH"/>
    <property type="match status" value="1"/>
</dbReference>
<dbReference type="InterPro" id="IPR001093">
    <property type="entry name" value="IMP_DH_GMPRt"/>
</dbReference>
<dbReference type="PROSITE" id="PS51371">
    <property type="entry name" value="CBS"/>
    <property type="match status" value="2"/>
</dbReference>
<feature type="binding site" evidence="13">
    <location>
        <begin position="392"/>
        <end position="393"/>
    </location>
    <ligand>
        <name>IMP</name>
        <dbReference type="ChEBI" id="CHEBI:58053"/>
    </ligand>
</feature>
<evidence type="ECO:0000256" key="3">
    <source>
        <dbReference type="ARBA" id="ARBA00011881"/>
    </source>
</evidence>
<comment type="pathway">
    <text evidence="13 19">Purine metabolism; XMP biosynthesis via de novo pathway; XMP from IMP: step 1/1.</text>
</comment>
<evidence type="ECO:0000256" key="19">
    <source>
        <dbReference type="RuleBase" id="RU003928"/>
    </source>
</evidence>
<feature type="active site" description="Thioimidate intermediate" evidence="13 14">
    <location>
        <position position="336"/>
    </location>
</feature>
<dbReference type="GO" id="GO:0006183">
    <property type="term" value="P:GTP biosynthetic process"/>
    <property type="evidence" value="ECO:0007669"/>
    <property type="project" value="TreeGrafter"/>
</dbReference>
<feature type="domain" description="CBS" evidence="21">
    <location>
        <begin position="120"/>
        <end position="176"/>
    </location>
</feature>
<dbReference type="Proteomes" id="UP000275356">
    <property type="component" value="Unassembled WGS sequence"/>
</dbReference>
<dbReference type="InterPro" id="IPR000644">
    <property type="entry name" value="CBS_dom"/>
</dbReference>
<dbReference type="Gene3D" id="3.20.20.70">
    <property type="entry name" value="Aldolase class I"/>
    <property type="match status" value="1"/>
</dbReference>
<evidence type="ECO:0000256" key="12">
    <source>
        <dbReference type="ARBA" id="ARBA00048028"/>
    </source>
</evidence>
<evidence type="ECO:0000256" key="20">
    <source>
        <dbReference type="SAM" id="MobiDB-lite"/>
    </source>
</evidence>
<feature type="active site" description="Proton acceptor" evidence="13 14">
    <location>
        <position position="438"/>
    </location>
</feature>
<dbReference type="SUPFAM" id="SSF51412">
    <property type="entry name" value="Inosine monophosphate dehydrogenase (IMPDH)"/>
    <property type="match status" value="1"/>
</dbReference>
<dbReference type="InterPro" id="IPR013785">
    <property type="entry name" value="Aldolase_TIM"/>
</dbReference>
<keyword evidence="11 17" id="KW-0129">CBS domain</keyword>
<evidence type="ECO:0000256" key="18">
    <source>
        <dbReference type="RuleBase" id="RU003927"/>
    </source>
</evidence>
<comment type="cofactor">
    <cofactor evidence="1 13">
        <name>K(+)</name>
        <dbReference type="ChEBI" id="CHEBI:29103"/>
    </cofactor>
</comment>
<dbReference type="NCBIfam" id="TIGR01302">
    <property type="entry name" value="IMP_dehydrog"/>
    <property type="match status" value="1"/>
</dbReference>
<dbReference type="FunFam" id="3.20.20.70:FF:000003">
    <property type="entry name" value="GMP reductase"/>
    <property type="match status" value="1"/>
</dbReference>
<evidence type="ECO:0000256" key="7">
    <source>
        <dbReference type="ARBA" id="ARBA00022755"/>
    </source>
</evidence>
<dbReference type="GO" id="GO:0046872">
    <property type="term" value="F:metal ion binding"/>
    <property type="evidence" value="ECO:0007669"/>
    <property type="project" value="UniProtKB-UniRule"/>
</dbReference>
<evidence type="ECO:0000256" key="11">
    <source>
        <dbReference type="ARBA" id="ARBA00023122"/>
    </source>
</evidence>
<evidence type="ECO:0000256" key="10">
    <source>
        <dbReference type="ARBA" id="ARBA00023027"/>
    </source>
</evidence>
<keyword evidence="8 13" id="KW-0630">Potassium</keyword>
<dbReference type="InterPro" id="IPR015875">
    <property type="entry name" value="IMP_DH/GMP_Rdtase_CS"/>
</dbReference>
<feature type="region of interest" description="Disordered" evidence="20">
    <location>
        <begin position="1"/>
        <end position="24"/>
    </location>
</feature>
<evidence type="ECO:0000256" key="13">
    <source>
        <dbReference type="HAMAP-Rule" id="MF_01964"/>
    </source>
</evidence>
<protein>
    <recommendedName>
        <fullName evidence="13 19">Inosine-5'-monophosphate dehydrogenase</fullName>
        <shortName evidence="13">IMP dehydrogenase</shortName>
        <shortName evidence="13">IMPD</shortName>
        <shortName evidence="13">IMPDH</shortName>
        <ecNumber evidence="13 19">1.1.1.205</ecNumber>
    </recommendedName>
</protein>
<comment type="caution">
    <text evidence="22">The sequence shown here is derived from an EMBL/GenBank/DDBJ whole genome shotgun (WGS) entry which is preliminary data.</text>
</comment>
<evidence type="ECO:0000256" key="14">
    <source>
        <dbReference type="PIRSR" id="PIRSR000130-1"/>
    </source>
</evidence>
<feature type="binding site" evidence="13">
    <location>
        <position position="507"/>
    </location>
    <ligand>
        <name>K(+)</name>
        <dbReference type="ChEBI" id="CHEBI:29103"/>
        <note>ligand shared between two tetrameric partners</note>
    </ligand>
</feature>
<feature type="binding site" evidence="13">
    <location>
        <position position="506"/>
    </location>
    <ligand>
        <name>K(+)</name>
        <dbReference type="ChEBI" id="CHEBI:29103"/>
        <note>ligand shared between two tetrameric partners</note>
    </ligand>
</feature>
<feature type="binding site" evidence="13">
    <location>
        <position position="277"/>
    </location>
    <ligand>
        <name>NAD(+)</name>
        <dbReference type="ChEBI" id="CHEBI:57540"/>
    </ligand>
</feature>
<evidence type="ECO:0000256" key="6">
    <source>
        <dbReference type="ARBA" id="ARBA00022749"/>
    </source>
</evidence>
<keyword evidence="23" id="KW-1185">Reference proteome</keyword>
<dbReference type="GO" id="GO:0006177">
    <property type="term" value="P:GMP biosynthetic process"/>
    <property type="evidence" value="ECO:0007669"/>
    <property type="project" value="UniProtKB-UniRule"/>
</dbReference>
<dbReference type="CDD" id="cd00381">
    <property type="entry name" value="IMPDH"/>
    <property type="match status" value="1"/>
</dbReference>
<evidence type="ECO:0000256" key="17">
    <source>
        <dbReference type="PROSITE-ProRule" id="PRU00703"/>
    </source>
</evidence>
<evidence type="ECO:0000256" key="16">
    <source>
        <dbReference type="PIRSR" id="PIRSR000130-4"/>
    </source>
</evidence>
<dbReference type="SMART" id="SM01240">
    <property type="entry name" value="IMPDH"/>
    <property type="match status" value="1"/>
</dbReference>